<dbReference type="Proteomes" id="UP001218188">
    <property type="component" value="Unassembled WGS sequence"/>
</dbReference>
<accession>A0AAD6WTA8</accession>
<sequence>MHPSLQLQSLSGLPFSVRRLATLAASGSESHFCELACRIHSDGECSSRVLPVIWANLDPARIPHTEKLDSDPPTSETVAVLDIALRSLGLLQQVKNVPSGVYAELWPRVWKWTELLQVYYSLTSFPSRADALPLEIETDLFRVRILELISRILTDTGATPLILATPNIYTFLGRTWTGLNLEYSLESWLTALWRFLRTCEWNAENLEELIDGAGGVQPFAQLVVRHIYVTTAADELQTRDTALLLELLAFSQTSAVQGHLQLQRSLLAGGLARVLTEALGHLCSAKLGPGIALERCLQLLVQLVGRELGYLHLPEAVEAGLITALLLTGSQEFPGVDLSKYVQFWFRDVLPRAMVHFPVIAAIQKVFPAAKKLALALEDDSKCSQHMKVDWQTLRLDWRAFFDLAASRLFTLDRFQSPAYMSIKLCDNHYLKCGAIKRTTEIKRCSGCRICYYCSPECQRFAWTHGGHRDFCKAYQLCSPSRLRHFRSKRDEAFLRLLVLQDYKAHKVAVLRTQVLFVRANPKVPFSTIFDYTRGSCRILVAALKDLPAESLPGALEASARTDSATSLHHILINSGEMGNAPALWLVALNFLLRSSNSILEDEVLRIASTGGLDGSALTQEIEKLSGVEVLETYQ</sequence>
<evidence type="ECO:0000256" key="4">
    <source>
        <dbReference type="PROSITE-ProRule" id="PRU00134"/>
    </source>
</evidence>
<gene>
    <name evidence="6" type="ORF">C8F04DRAFT_1275385</name>
</gene>
<dbReference type="InterPro" id="IPR002893">
    <property type="entry name" value="Znf_MYND"/>
</dbReference>
<reference evidence="6" key="1">
    <citation type="submission" date="2023-03" db="EMBL/GenBank/DDBJ databases">
        <title>Massive genome expansion in bonnet fungi (Mycena s.s.) driven by repeated elements and novel gene families across ecological guilds.</title>
        <authorList>
            <consortium name="Lawrence Berkeley National Laboratory"/>
            <person name="Harder C.B."/>
            <person name="Miyauchi S."/>
            <person name="Viragh M."/>
            <person name="Kuo A."/>
            <person name="Thoen E."/>
            <person name="Andreopoulos B."/>
            <person name="Lu D."/>
            <person name="Skrede I."/>
            <person name="Drula E."/>
            <person name="Henrissat B."/>
            <person name="Morin E."/>
            <person name="Kohler A."/>
            <person name="Barry K."/>
            <person name="LaButti K."/>
            <person name="Morin E."/>
            <person name="Salamov A."/>
            <person name="Lipzen A."/>
            <person name="Mereny Z."/>
            <person name="Hegedus B."/>
            <person name="Baldrian P."/>
            <person name="Stursova M."/>
            <person name="Weitz H."/>
            <person name="Taylor A."/>
            <person name="Grigoriev I.V."/>
            <person name="Nagy L.G."/>
            <person name="Martin F."/>
            <person name="Kauserud H."/>
        </authorList>
    </citation>
    <scope>NUCLEOTIDE SEQUENCE</scope>
    <source>
        <strain evidence="6">CBHHK200</strain>
    </source>
</reference>
<name>A0AAD6WTA8_9AGAR</name>
<evidence type="ECO:0000256" key="1">
    <source>
        <dbReference type="ARBA" id="ARBA00022723"/>
    </source>
</evidence>
<dbReference type="GO" id="GO:0008270">
    <property type="term" value="F:zinc ion binding"/>
    <property type="evidence" value="ECO:0007669"/>
    <property type="project" value="UniProtKB-KW"/>
</dbReference>
<evidence type="ECO:0000256" key="2">
    <source>
        <dbReference type="ARBA" id="ARBA00022771"/>
    </source>
</evidence>
<evidence type="ECO:0000256" key="3">
    <source>
        <dbReference type="ARBA" id="ARBA00022833"/>
    </source>
</evidence>
<keyword evidence="2 4" id="KW-0863">Zinc-finger</keyword>
<protein>
    <recommendedName>
        <fullName evidence="5">MYND-type domain-containing protein</fullName>
    </recommendedName>
</protein>
<proteinExistence type="predicted"/>
<organism evidence="6 7">
    <name type="scientific">Mycena alexandri</name>
    <dbReference type="NCBI Taxonomy" id="1745969"/>
    <lineage>
        <taxon>Eukaryota</taxon>
        <taxon>Fungi</taxon>
        <taxon>Dikarya</taxon>
        <taxon>Basidiomycota</taxon>
        <taxon>Agaricomycotina</taxon>
        <taxon>Agaricomycetes</taxon>
        <taxon>Agaricomycetidae</taxon>
        <taxon>Agaricales</taxon>
        <taxon>Marasmiineae</taxon>
        <taxon>Mycenaceae</taxon>
        <taxon>Mycena</taxon>
    </lineage>
</organism>
<dbReference type="EMBL" id="JARJCM010000271">
    <property type="protein sequence ID" value="KAJ7020184.1"/>
    <property type="molecule type" value="Genomic_DNA"/>
</dbReference>
<dbReference type="SUPFAM" id="SSF144232">
    <property type="entry name" value="HIT/MYND zinc finger-like"/>
    <property type="match status" value="1"/>
</dbReference>
<evidence type="ECO:0000259" key="5">
    <source>
        <dbReference type="PROSITE" id="PS50865"/>
    </source>
</evidence>
<dbReference type="Gene3D" id="6.10.140.2220">
    <property type="match status" value="1"/>
</dbReference>
<dbReference type="Pfam" id="PF01753">
    <property type="entry name" value="zf-MYND"/>
    <property type="match status" value="1"/>
</dbReference>
<keyword evidence="1" id="KW-0479">Metal-binding</keyword>
<keyword evidence="7" id="KW-1185">Reference proteome</keyword>
<evidence type="ECO:0000313" key="6">
    <source>
        <dbReference type="EMBL" id="KAJ7020184.1"/>
    </source>
</evidence>
<dbReference type="AlphaFoldDB" id="A0AAD6WTA8"/>
<feature type="domain" description="MYND-type" evidence="5">
    <location>
        <begin position="430"/>
        <end position="472"/>
    </location>
</feature>
<keyword evidence="3" id="KW-0862">Zinc</keyword>
<dbReference type="Gene3D" id="1.10.220.160">
    <property type="match status" value="1"/>
</dbReference>
<evidence type="ECO:0000313" key="7">
    <source>
        <dbReference type="Proteomes" id="UP001218188"/>
    </source>
</evidence>
<comment type="caution">
    <text evidence="6">The sequence shown here is derived from an EMBL/GenBank/DDBJ whole genome shotgun (WGS) entry which is preliminary data.</text>
</comment>
<dbReference type="PROSITE" id="PS50865">
    <property type="entry name" value="ZF_MYND_2"/>
    <property type="match status" value="1"/>
</dbReference>